<reference evidence="1 2" key="1">
    <citation type="submission" date="2020-06" db="EMBL/GenBank/DDBJ databases">
        <authorList>
            <person name="Li R."/>
            <person name="Bekaert M."/>
        </authorList>
    </citation>
    <scope>NUCLEOTIDE SEQUENCE [LARGE SCALE GENOMIC DNA]</scope>
    <source>
        <strain evidence="2">wild</strain>
    </source>
</reference>
<organism evidence="1 2">
    <name type="scientific">Mytilus coruscus</name>
    <name type="common">Sea mussel</name>
    <dbReference type="NCBI Taxonomy" id="42192"/>
    <lineage>
        <taxon>Eukaryota</taxon>
        <taxon>Metazoa</taxon>
        <taxon>Spiralia</taxon>
        <taxon>Lophotrochozoa</taxon>
        <taxon>Mollusca</taxon>
        <taxon>Bivalvia</taxon>
        <taxon>Autobranchia</taxon>
        <taxon>Pteriomorphia</taxon>
        <taxon>Mytilida</taxon>
        <taxon>Mytiloidea</taxon>
        <taxon>Mytilidae</taxon>
        <taxon>Mytilinae</taxon>
        <taxon>Mytilus</taxon>
    </lineage>
</organism>
<proteinExistence type="predicted"/>
<dbReference type="Proteomes" id="UP000507470">
    <property type="component" value="Unassembled WGS sequence"/>
</dbReference>
<keyword evidence="2" id="KW-1185">Reference proteome</keyword>
<name>A0A6J8CYV9_MYTCO</name>
<dbReference type="OrthoDB" id="6169708at2759"/>
<evidence type="ECO:0000313" key="1">
    <source>
        <dbReference type="EMBL" id="CAC5401658.1"/>
    </source>
</evidence>
<protein>
    <submittedName>
        <fullName evidence="1">Uncharacterized protein</fullName>
    </submittedName>
</protein>
<gene>
    <name evidence="1" type="ORF">MCOR_35720</name>
</gene>
<evidence type="ECO:0000313" key="2">
    <source>
        <dbReference type="Proteomes" id="UP000507470"/>
    </source>
</evidence>
<accession>A0A6J8CYV9</accession>
<sequence>MRISMENHGCHSDNDNPINRKHLVLKREFRQLQRQLNAGERHSLYENITSAHSGDNTTFYMIICRQRQSGKRMISFLIVGDYDTPDFIREAWTNYFSDLSTPKEISRKEQYRTQVELDHILFQEVSDNEEEKCIEYEIRNCLSKMKTGKASD</sequence>
<dbReference type="EMBL" id="CACVKT020006449">
    <property type="protein sequence ID" value="CAC5401658.1"/>
    <property type="molecule type" value="Genomic_DNA"/>
</dbReference>
<dbReference type="AlphaFoldDB" id="A0A6J8CYV9"/>